<evidence type="ECO:0000256" key="4">
    <source>
        <dbReference type="SAM" id="MobiDB-lite"/>
    </source>
</evidence>
<keyword evidence="6" id="KW-1185">Reference proteome</keyword>
<dbReference type="SUPFAM" id="SSF46579">
    <property type="entry name" value="Prefoldin"/>
    <property type="match status" value="1"/>
</dbReference>
<dbReference type="InterPro" id="IPR052255">
    <property type="entry name" value="RNA_pol_II_subunit5-mediator"/>
</dbReference>
<dbReference type="PANTHER" id="PTHR15111:SF0">
    <property type="entry name" value="UNCONVENTIONAL PREFOLDIN RPB5 INTERACTOR 1"/>
    <property type="match status" value="1"/>
</dbReference>
<dbReference type="PANTHER" id="PTHR15111">
    <property type="entry name" value="RNA POLYMERASE II SUBUNIT 5-MEDIATING PROTEIN NNX3"/>
    <property type="match status" value="1"/>
</dbReference>
<evidence type="ECO:0000313" key="5">
    <source>
        <dbReference type="EMBL" id="KAH7435963.1"/>
    </source>
</evidence>
<comment type="caution">
    <text evidence="5">The sequence shown here is derived from an EMBL/GenBank/DDBJ whole genome shotgun (WGS) entry which is preliminary data.</text>
</comment>
<feature type="region of interest" description="Disordered" evidence="4">
    <location>
        <begin position="306"/>
        <end position="327"/>
    </location>
</feature>
<dbReference type="OrthoDB" id="21413at2759"/>
<dbReference type="GO" id="GO:0009409">
    <property type="term" value="P:response to cold"/>
    <property type="evidence" value="ECO:0007669"/>
    <property type="project" value="UniProtKB-ARBA"/>
</dbReference>
<evidence type="ECO:0000313" key="6">
    <source>
        <dbReference type="Proteomes" id="UP000825935"/>
    </source>
</evidence>
<dbReference type="GO" id="GO:0003714">
    <property type="term" value="F:transcription corepressor activity"/>
    <property type="evidence" value="ECO:0007669"/>
    <property type="project" value="TreeGrafter"/>
</dbReference>
<organism evidence="5 6">
    <name type="scientific">Ceratopteris richardii</name>
    <name type="common">Triangle waterfern</name>
    <dbReference type="NCBI Taxonomy" id="49495"/>
    <lineage>
        <taxon>Eukaryota</taxon>
        <taxon>Viridiplantae</taxon>
        <taxon>Streptophyta</taxon>
        <taxon>Embryophyta</taxon>
        <taxon>Tracheophyta</taxon>
        <taxon>Polypodiopsida</taxon>
        <taxon>Polypodiidae</taxon>
        <taxon>Polypodiales</taxon>
        <taxon>Pteridineae</taxon>
        <taxon>Pteridaceae</taxon>
        <taxon>Parkerioideae</taxon>
        <taxon>Ceratopteris</taxon>
    </lineage>
</organism>
<name>A0A8T2UQD5_CERRI</name>
<dbReference type="EMBL" id="CM035411">
    <property type="protein sequence ID" value="KAH7435963.1"/>
    <property type="molecule type" value="Genomic_DNA"/>
</dbReference>
<accession>A0A8T2UQD5</accession>
<dbReference type="GO" id="GO:0000122">
    <property type="term" value="P:negative regulation of transcription by RNA polymerase II"/>
    <property type="evidence" value="ECO:0007669"/>
    <property type="project" value="TreeGrafter"/>
</dbReference>
<dbReference type="InterPro" id="IPR009053">
    <property type="entry name" value="Prefoldin"/>
</dbReference>
<dbReference type="InterPro" id="IPR004127">
    <property type="entry name" value="Prefoldin_subunit_alpha"/>
</dbReference>
<dbReference type="Gene3D" id="1.10.287.370">
    <property type="match status" value="1"/>
</dbReference>
<dbReference type="GO" id="GO:0003682">
    <property type="term" value="F:chromatin binding"/>
    <property type="evidence" value="ECO:0007669"/>
    <property type="project" value="TreeGrafter"/>
</dbReference>
<gene>
    <name evidence="5" type="ORF">KP509_06G085700</name>
</gene>
<keyword evidence="2" id="KW-0539">Nucleus</keyword>
<evidence type="ECO:0000256" key="1">
    <source>
        <dbReference type="ARBA" id="ARBA00004123"/>
    </source>
</evidence>
<comment type="subcellular location">
    <subcellularLocation>
        <location evidence="1">Nucleus</location>
    </subcellularLocation>
</comment>
<dbReference type="Pfam" id="PF02996">
    <property type="entry name" value="Prefoldin"/>
    <property type="match status" value="1"/>
</dbReference>
<dbReference type="GO" id="GO:0005634">
    <property type="term" value="C:nucleus"/>
    <property type="evidence" value="ECO:0007669"/>
    <property type="project" value="UniProtKB-SubCell"/>
</dbReference>
<dbReference type="GO" id="GO:0006457">
    <property type="term" value="P:protein folding"/>
    <property type="evidence" value="ECO:0007669"/>
    <property type="project" value="UniProtKB-ARBA"/>
</dbReference>
<sequence>MEVRGEVRRLADVFAEGEVEKASERLRSAADSHRQTLHTLETFLQENQKLIKLVQELPTKVSYPIMVPFGKAAFFPGKLVHTNEFLVLLGEGYYAECSAFKTLEILSRRENLLSSQITGVKSQLADLDVESRFFNETLAEAAAGVVEIREELVEPSPSTPSSSMSSLESGSDLSTMEREKLQKGIPATLPKIQEEHDVIMRKGEMVQSTDRDEEHERIMARLDEIEAAEAAAEMGLRVDGHATSTNVEIEHGGGKHVQETTNIEEIRGESAKVDGHERLGHGQRLKISTPGDLLKFEEWRRSESMKEASKEAPEAKLGVPMPSPPNVKVQERLDEFWPPKNLASVPGKDNLGSSMTSIRKAFSGTVVERSGPTPPIKISEAESEVPQRPLSKFKMRQQSNK</sequence>
<dbReference type="GO" id="GO:0019212">
    <property type="term" value="F:phosphatase inhibitor activity"/>
    <property type="evidence" value="ECO:0007669"/>
    <property type="project" value="TreeGrafter"/>
</dbReference>
<evidence type="ECO:0000256" key="3">
    <source>
        <dbReference type="ARBA" id="ARBA00038295"/>
    </source>
</evidence>
<proteinExistence type="inferred from homology"/>
<protein>
    <submittedName>
        <fullName evidence="5">Uncharacterized protein</fullName>
    </submittedName>
</protein>
<evidence type="ECO:0000256" key="2">
    <source>
        <dbReference type="ARBA" id="ARBA00023242"/>
    </source>
</evidence>
<feature type="region of interest" description="Disordered" evidence="4">
    <location>
        <begin position="152"/>
        <end position="179"/>
    </location>
</feature>
<feature type="compositionally biased region" description="Low complexity" evidence="4">
    <location>
        <begin position="154"/>
        <end position="174"/>
    </location>
</feature>
<reference evidence="5" key="1">
    <citation type="submission" date="2021-08" db="EMBL/GenBank/DDBJ databases">
        <title>WGS assembly of Ceratopteris richardii.</title>
        <authorList>
            <person name="Marchant D.B."/>
            <person name="Chen G."/>
            <person name="Jenkins J."/>
            <person name="Shu S."/>
            <person name="Leebens-Mack J."/>
            <person name="Grimwood J."/>
            <person name="Schmutz J."/>
            <person name="Soltis P."/>
            <person name="Soltis D."/>
            <person name="Chen Z.-H."/>
        </authorList>
    </citation>
    <scope>NUCLEOTIDE SEQUENCE</scope>
    <source>
        <strain evidence="5">Whitten #5841</strain>
        <tissue evidence="5">Leaf</tissue>
    </source>
</reference>
<comment type="similarity">
    <text evidence="3">Belongs to the RNA polymerase II subunit 5-mediating protein family.</text>
</comment>
<dbReference type="Proteomes" id="UP000825935">
    <property type="component" value="Chromosome 6"/>
</dbReference>
<feature type="region of interest" description="Disordered" evidence="4">
    <location>
        <begin position="363"/>
        <end position="401"/>
    </location>
</feature>
<dbReference type="AlphaFoldDB" id="A0A8T2UQD5"/>
<dbReference type="CDD" id="cd23159">
    <property type="entry name" value="Prefoldin_URI1"/>
    <property type="match status" value="1"/>
</dbReference>